<name>A0A1F7YCJ2_9BACT</name>
<reference evidence="3 4" key="1">
    <citation type="journal article" date="2016" name="Nat. Commun.">
        <title>Thousands of microbial genomes shed light on interconnected biogeochemical processes in an aquifer system.</title>
        <authorList>
            <person name="Anantharaman K."/>
            <person name="Brown C.T."/>
            <person name="Hug L.A."/>
            <person name="Sharon I."/>
            <person name="Castelle C.J."/>
            <person name="Probst A.J."/>
            <person name="Thomas B.C."/>
            <person name="Singh A."/>
            <person name="Wilkins M.J."/>
            <person name="Karaoz U."/>
            <person name="Brodie E.L."/>
            <person name="Williams K.H."/>
            <person name="Hubbard S.S."/>
            <person name="Banfield J.F."/>
        </authorList>
    </citation>
    <scope>NUCLEOTIDE SEQUENCE [LARGE SCALE GENOMIC DNA]</scope>
</reference>
<dbReference type="PROSITE" id="PS00893">
    <property type="entry name" value="NUDIX_BOX"/>
    <property type="match status" value="1"/>
</dbReference>
<dbReference type="PROSITE" id="PS51462">
    <property type="entry name" value="NUDIX"/>
    <property type="match status" value="1"/>
</dbReference>
<dbReference type="EMBL" id="MGGI01000024">
    <property type="protein sequence ID" value="OGM25011.1"/>
    <property type="molecule type" value="Genomic_DNA"/>
</dbReference>
<evidence type="ECO:0000313" key="4">
    <source>
        <dbReference type="Proteomes" id="UP000178851"/>
    </source>
</evidence>
<gene>
    <name evidence="3" type="ORF">A2627_05085</name>
</gene>
<proteinExistence type="predicted"/>
<dbReference type="InterPro" id="IPR020084">
    <property type="entry name" value="NUDIX_hydrolase_CS"/>
</dbReference>
<dbReference type="SUPFAM" id="SSF55811">
    <property type="entry name" value="Nudix"/>
    <property type="match status" value="1"/>
</dbReference>
<evidence type="ECO:0000256" key="1">
    <source>
        <dbReference type="ARBA" id="ARBA00022801"/>
    </source>
</evidence>
<dbReference type="Proteomes" id="UP000178851">
    <property type="component" value="Unassembled WGS sequence"/>
</dbReference>
<organism evidence="3 4">
    <name type="scientific">Candidatus Woesebacteria bacterium RIFCSPHIGHO2_01_FULL_39_28</name>
    <dbReference type="NCBI Taxonomy" id="1802496"/>
    <lineage>
        <taxon>Bacteria</taxon>
        <taxon>Candidatus Woeseibacteriota</taxon>
    </lineage>
</organism>
<dbReference type="Pfam" id="PF00293">
    <property type="entry name" value="NUDIX"/>
    <property type="match status" value="1"/>
</dbReference>
<dbReference type="AlphaFoldDB" id="A0A1F7YCJ2"/>
<dbReference type="InterPro" id="IPR015797">
    <property type="entry name" value="NUDIX_hydrolase-like_dom_sf"/>
</dbReference>
<dbReference type="InterPro" id="IPR000086">
    <property type="entry name" value="NUDIX_hydrolase_dom"/>
</dbReference>
<dbReference type="GO" id="GO:0016787">
    <property type="term" value="F:hydrolase activity"/>
    <property type="evidence" value="ECO:0007669"/>
    <property type="project" value="UniProtKB-KW"/>
</dbReference>
<feature type="domain" description="Nudix hydrolase" evidence="2">
    <location>
        <begin position="6"/>
        <end position="139"/>
    </location>
</feature>
<comment type="caution">
    <text evidence="3">The sequence shown here is derived from an EMBL/GenBank/DDBJ whole genome shotgun (WGS) entry which is preliminary data.</text>
</comment>
<accession>A0A1F7YCJ2</accession>
<evidence type="ECO:0000259" key="2">
    <source>
        <dbReference type="PROSITE" id="PS51462"/>
    </source>
</evidence>
<protein>
    <recommendedName>
        <fullName evidence="2">Nudix hydrolase domain-containing protein</fullName>
    </recommendedName>
</protein>
<keyword evidence="1" id="KW-0378">Hydrolase</keyword>
<evidence type="ECO:0000313" key="3">
    <source>
        <dbReference type="EMBL" id="OGM25011.1"/>
    </source>
</evidence>
<dbReference type="Gene3D" id="3.90.79.10">
    <property type="entry name" value="Nucleoside Triphosphate Pyrophosphohydrolase"/>
    <property type="match status" value="1"/>
</dbReference>
<sequence>MINKEETTIGTHCILVTSEGEIILQQRTIDPNIVNSGKIAMFGGTIKTSENLIKGLRRELLEELDLDINEYNVEKLGTYYKTQKLDGIDYTIHVFLVNGIKESDLKLHEGAGFAKGKIDTLLKNPNITRITRLALKDLQKNSVLLF</sequence>